<sequence>MGLSQLGTGQVRVVSEDGQPIDIAPETIVVRQDGQVLLSGDSNSILPGNQFIIQYYNPEEVSEPTTATDNPNLEVRLAPKHPSHHQQQQQKSQAQQLETTQQIILAASTDSQPVQGGQYILNNPGTQVIIQEEANVAGHIVTVDSQGNLIQAASEKGNGIQFFSTTTGTSGVVELNSEEDYTERMIITEDQEDTLVIGESESGQETV</sequence>
<gene>
    <name evidence="2" type="ORF">EGW08_000197</name>
</gene>
<feature type="compositionally biased region" description="Low complexity" evidence="1">
    <location>
        <begin position="85"/>
        <end position="97"/>
    </location>
</feature>
<evidence type="ECO:0000256" key="1">
    <source>
        <dbReference type="SAM" id="MobiDB-lite"/>
    </source>
</evidence>
<proteinExistence type="predicted"/>
<accession>A0A3S1A281</accession>
<name>A0A3S1A281_ELYCH</name>
<evidence type="ECO:0000313" key="2">
    <source>
        <dbReference type="EMBL" id="RUS91984.1"/>
    </source>
</evidence>
<dbReference type="Proteomes" id="UP000271974">
    <property type="component" value="Unassembled WGS sequence"/>
</dbReference>
<dbReference type="EMBL" id="RQTK01000003">
    <property type="protein sequence ID" value="RUS91984.1"/>
    <property type="molecule type" value="Genomic_DNA"/>
</dbReference>
<feature type="region of interest" description="Disordered" evidence="1">
    <location>
        <begin position="62"/>
        <end position="97"/>
    </location>
</feature>
<reference evidence="2 3" key="1">
    <citation type="submission" date="2019-01" db="EMBL/GenBank/DDBJ databases">
        <title>A draft genome assembly of the solar-powered sea slug Elysia chlorotica.</title>
        <authorList>
            <person name="Cai H."/>
            <person name="Li Q."/>
            <person name="Fang X."/>
            <person name="Li J."/>
            <person name="Curtis N.E."/>
            <person name="Altenburger A."/>
            <person name="Shibata T."/>
            <person name="Feng M."/>
            <person name="Maeda T."/>
            <person name="Schwartz J.A."/>
            <person name="Shigenobu S."/>
            <person name="Lundholm N."/>
            <person name="Nishiyama T."/>
            <person name="Yang H."/>
            <person name="Hasebe M."/>
            <person name="Li S."/>
            <person name="Pierce S.K."/>
            <person name="Wang J."/>
        </authorList>
    </citation>
    <scope>NUCLEOTIDE SEQUENCE [LARGE SCALE GENOMIC DNA]</scope>
    <source>
        <strain evidence="2">EC2010</strain>
        <tissue evidence="2">Whole organism of an adult</tissue>
    </source>
</reference>
<organism evidence="2 3">
    <name type="scientific">Elysia chlorotica</name>
    <name type="common">Eastern emerald elysia</name>
    <name type="synonym">Sea slug</name>
    <dbReference type="NCBI Taxonomy" id="188477"/>
    <lineage>
        <taxon>Eukaryota</taxon>
        <taxon>Metazoa</taxon>
        <taxon>Spiralia</taxon>
        <taxon>Lophotrochozoa</taxon>
        <taxon>Mollusca</taxon>
        <taxon>Gastropoda</taxon>
        <taxon>Heterobranchia</taxon>
        <taxon>Euthyneura</taxon>
        <taxon>Panpulmonata</taxon>
        <taxon>Sacoglossa</taxon>
        <taxon>Placobranchoidea</taxon>
        <taxon>Plakobranchidae</taxon>
        <taxon>Elysia</taxon>
    </lineage>
</organism>
<comment type="caution">
    <text evidence="2">The sequence shown here is derived from an EMBL/GenBank/DDBJ whole genome shotgun (WGS) entry which is preliminary data.</text>
</comment>
<dbReference type="OrthoDB" id="10418520at2759"/>
<dbReference type="AlphaFoldDB" id="A0A3S1A281"/>
<evidence type="ECO:0000313" key="3">
    <source>
        <dbReference type="Proteomes" id="UP000271974"/>
    </source>
</evidence>
<protein>
    <submittedName>
        <fullName evidence="2">Uncharacterized protein</fullName>
    </submittedName>
</protein>
<keyword evidence="3" id="KW-1185">Reference proteome</keyword>